<evidence type="ECO:0000259" key="7">
    <source>
        <dbReference type="PROSITE" id="PS51337"/>
    </source>
</evidence>
<dbReference type="AlphaFoldDB" id="A0A1Q6DXL9"/>
<dbReference type="Pfam" id="PF02310">
    <property type="entry name" value="B12-binding"/>
    <property type="match status" value="1"/>
</dbReference>
<feature type="domain" description="B12-binding" evidence="6">
    <location>
        <begin position="91"/>
        <end position="210"/>
    </location>
</feature>
<dbReference type="PROSITE" id="PS51337">
    <property type="entry name" value="B12_BINDING_NTER"/>
    <property type="match status" value="1"/>
</dbReference>
<keyword evidence="4" id="KW-0484">Methanogenesis</keyword>
<dbReference type="InterPro" id="IPR006158">
    <property type="entry name" value="Cobalamin-bd"/>
</dbReference>
<protein>
    <submittedName>
        <fullName evidence="8">Trimethylamine corrinoid protein MtbC1</fullName>
    </submittedName>
</protein>
<dbReference type="NCBIfam" id="TIGR02370">
    <property type="entry name" value="pyl_corrinoid"/>
    <property type="match status" value="1"/>
</dbReference>
<dbReference type="Pfam" id="PF02607">
    <property type="entry name" value="B12-binding_2"/>
    <property type="match status" value="1"/>
</dbReference>
<keyword evidence="5" id="KW-0170">Cobalt</keyword>
<dbReference type="InterPro" id="IPR036724">
    <property type="entry name" value="Cobalamin-bd_sf"/>
</dbReference>
<keyword evidence="2" id="KW-0479">Metal-binding</keyword>
<feature type="domain" description="B12-binding N-terminal" evidence="7">
    <location>
        <begin position="1"/>
        <end position="91"/>
    </location>
</feature>
<dbReference type="InterPro" id="IPR036594">
    <property type="entry name" value="Meth_synthase_dom"/>
</dbReference>
<proteinExistence type="inferred from homology"/>
<dbReference type="Gene3D" id="1.10.1240.10">
    <property type="entry name" value="Methionine synthase domain"/>
    <property type="match status" value="1"/>
</dbReference>
<dbReference type="SUPFAM" id="SSF52242">
    <property type="entry name" value="Cobalamin (vitamin B12)-binding domain"/>
    <property type="match status" value="1"/>
</dbReference>
<dbReference type="GO" id="GO:0008705">
    <property type="term" value="F:methionine synthase activity"/>
    <property type="evidence" value="ECO:0007669"/>
    <property type="project" value="TreeGrafter"/>
</dbReference>
<evidence type="ECO:0000256" key="2">
    <source>
        <dbReference type="ARBA" id="ARBA00022723"/>
    </source>
</evidence>
<dbReference type="Proteomes" id="UP000185744">
    <property type="component" value="Unassembled WGS sequence"/>
</dbReference>
<keyword evidence="9" id="KW-1185">Reference proteome</keyword>
<dbReference type="PANTHER" id="PTHR45833">
    <property type="entry name" value="METHIONINE SYNTHASE"/>
    <property type="match status" value="1"/>
</dbReference>
<dbReference type="CDD" id="cd02070">
    <property type="entry name" value="corrinoid_protein_B12-BD"/>
    <property type="match status" value="1"/>
</dbReference>
<dbReference type="GO" id="GO:0015948">
    <property type="term" value="P:methanogenesis"/>
    <property type="evidence" value="ECO:0007669"/>
    <property type="project" value="UniProtKB-KW"/>
</dbReference>
<dbReference type="InterPro" id="IPR050554">
    <property type="entry name" value="Met_Synthase/Corrinoid"/>
</dbReference>
<dbReference type="FunFam" id="3.40.50.280:FF:000003">
    <property type="entry name" value="Dimethylamine methyltransferase corrinoid protein"/>
    <property type="match status" value="1"/>
</dbReference>
<sequence>MAKQEILDGLKDAIVNMDEDKARDLSEEALDEGIGAFEAITEGLARGMKVVSDKFDKAEVYLPQVMKSADAMQAAMEVLRPELQEGEETGKGKVVIGTVEGDIHEIGKNVVVAMLQGSGFDVIDLGRDIALKEFVERAEEEKADIVAASALMSTTKPGQKKIVELIQEKGLDLKTMFGGAPVTEEWVEEIGGDGYAPNAAEATGLAESLL</sequence>
<dbReference type="EMBL" id="MSDW01000001">
    <property type="protein sequence ID" value="OKY79100.1"/>
    <property type="molecule type" value="Genomic_DNA"/>
</dbReference>
<evidence type="ECO:0000313" key="9">
    <source>
        <dbReference type="Proteomes" id="UP000185744"/>
    </source>
</evidence>
<dbReference type="PROSITE" id="PS51332">
    <property type="entry name" value="B12_BINDING"/>
    <property type="match status" value="1"/>
</dbReference>
<evidence type="ECO:0000256" key="1">
    <source>
        <dbReference type="ARBA" id="ARBA00010854"/>
    </source>
</evidence>
<evidence type="ECO:0000259" key="6">
    <source>
        <dbReference type="PROSITE" id="PS51332"/>
    </source>
</evidence>
<evidence type="ECO:0000256" key="4">
    <source>
        <dbReference type="ARBA" id="ARBA00022994"/>
    </source>
</evidence>
<dbReference type="GO" id="GO:0050667">
    <property type="term" value="P:homocysteine metabolic process"/>
    <property type="evidence" value="ECO:0007669"/>
    <property type="project" value="TreeGrafter"/>
</dbReference>
<name>A0A1Q6DXL9_METT1</name>
<organism evidence="8 9">
    <name type="scientific">Methanohalarchaeum thermophilum</name>
    <dbReference type="NCBI Taxonomy" id="1903181"/>
    <lineage>
        <taxon>Archaea</taxon>
        <taxon>Methanobacteriati</taxon>
        <taxon>Methanobacteriota</taxon>
        <taxon>Methanonatronarchaeia</taxon>
        <taxon>Methanonatronarchaeales</taxon>
        <taxon>Methanonatronarchaeaceae</taxon>
        <taxon>Candidatus Methanohalarchaeum</taxon>
    </lineage>
</organism>
<accession>A0A1Q6DXL9</accession>
<dbReference type="SUPFAM" id="SSF47644">
    <property type="entry name" value="Methionine synthase domain"/>
    <property type="match status" value="1"/>
</dbReference>
<keyword evidence="3" id="KW-0677">Repeat</keyword>
<dbReference type="SMART" id="SM01018">
    <property type="entry name" value="B12-binding_2"/>
    <property type="match status" value="1"/>
</dbReference>
<dbReference type="InterPro" id="IPR012741">
    <property type="entry name" value="Corrinoid_p"/>
</dbReference>
<dbReference type="FunFam" id="1.10.1240.10:FF:000004">
    <property type="entry name" value="Monomethylamine methyltransferase corrinoid protein"/>
    <property type="match status" value="1"/>
</dbReference>
<dbReference type="STRING" id="1903181.BTN85_1606"/>
<dbReference type="InterPro" id="IPR003759">
    <property type="entry name" value="Cbl-bd_cap"/>
</dbReference>
<dbReference type="PANTHER" id="PTHR45833:SF1">
    <property type="entry name" value="METHIONINE SYNTHASE"/>
    <property type="match status" value="1"/>
</dbReference>
<dbReference type="InParanoid" id="A0A1Q6DXL9"/>
<reference evidence="8" key="1">
    <citation type="submission" date="2016-12" db="EMBL/GenBank/DDBJ databases">
        <title>Discovery of methanogenic haloarchaea.</title>
        <authorList>
            <person name="Sorokin D.Y."/>
            <person name="Makarova K.S."/>
            <person name="Abbas B."/>
            <person name="Ferrer M."/>
            <person name="Golyshin P.N."/>
        </authorList>
    </citation>
    <scope>NUCLEOTIDE SEQUENCE [LARGE SCALE GENOMIC DNA]</scope>
    <source>
        <strain evidence="8">HMET1</strain>
    </source>
</reference>
<dbReference type="GO" id="GO:0050897">
    <property type="term" value="F:cobalt ion binding"/>
    <property type="evidence" value="ECO:0007669"/>
    <property type="project" value="InterPro"/>
</dbReference>
<evidence type="ECO:0000313" key="8">
    <source>
        <dbReference type="EMBL" id="OKY79100.1"/>
    </source>
</evidence>
<dbReference type="GO" id="GO:0046653">
    <property type="term" value="P:tetrahydrofolate metabolic process"/>
    <property type="evidence" value="ECO:0007669"/>
    <property type="project" value="TreeGrafter"/>
</dbReference>
<evidence type="ECO:0000256" key="5">
    <source>
        <dbReference type="ARBA" id="ARBA00023285"/>
    </source>
</evidence>
<comment type="caution">
    <text evidence="8">The sequence shown here is derived from an EMBL/GenBank/DDBJ whole genome shotgun (WGS) entry which is preliminary data.</text>
</comment>
<comment type="similarity">
    <text evidence="1">Belongs to the methylamine corrinoid protein family.</text>
</comment>
<dbReference type="GO" id="GO:0031419">
    <property type="term" value="F:cobalamin binding"/>
    <property type="evidence" value="ECO:0007669"/>
    <property type="project" value="InterPro"/>
</dbReference>
<dbReference type="Gene3D" id="3.40.50.280">
    <property type="entry name" value="Cobalamin-binding domain"/>
    <property type="match status" value="1"/>
</dbReference>
<evidence type="ECO:0000256" key="3">
    <source>
        <dbReference type="ARBA" id="ARBA00022737"/>
    </source>
</evidence>
<gene>
    <name evidence="8" type="ORF">BTN85_1606</name>
</gene>
<dbReference type="GO" id="GO:0005829">
    <property type="term" value="C:cytosol"/>
    <property type="evidence" value="ECO:0007669"/>
    <property type="project" value="TreeGrafter"/>
</dbReference>